<organism evidence="2 3">
    <name type="scientific">Pleurodeles waltl</name>
    <name type="common">Iberian ribbed newt</name>
    <dbReference type="NCBI Taxonomy" id="8319"/>
    <lineage>
        <taxon>Eukaryota</taxon>
        <taxon>Metazoa</taxon>
        <taxon>Chordata</taxon>
        <taxon>Craniata</taxon>
        <taxon>Vertebrata</taxon>
        <taxon>Euteleostomi</taxon>
        <taxon>Amphibia</taxon>
        <taxon>Batrachia</taxon>
        <taxon>Caudata</taxon>
        <taxon>Salamandroidea</taxon>
        <taxon>Salamandridae</taxon>
        <taxon>Pleurodelinae</taxon>
        <taxon>Pleurodeles</taxon>
    </lineage>
</organism>
<proteinExistence type="predicted"/>
<dbReference type="AlphaFoldDB" id="A0AAV7PVT3"/>
<gene>
    <name evidence="2" type="ORF">NDU88_009423</name>
</gene>
<evidence type="ECO:0000256" key="1">
    <source>
        <dbReference type="SAM" id="MobiDB-lite"/>
    </source>
</evidence>
<evidence type="ECO:0000313" key="2">
    <source>
        <dbReference type="EMBL" id="KAJ1131080.1"/>
    </source>
</evidence>
<keyword evidence="3" id="KW-1185">Reference proteome</keyword>
<name>A0AAV7PVT3_PLEWA</name>
<evidence type="ECO:0000313" key="3">
    <source>
        <dbReference type="Proteomes" id="UP001066276"/>
    </source>
</evidence>
<sequence length="92" mass="9785">MSTGKSSGKPARQLLLSEAISQQRNMASSQAPTGSGPNEPSASIHTDITIERILQKITAVGYCLEVVNSKITNLATESKSIRTDIPGQSDRD</sequence>
<accession>A0AAV7PVT3</accession>
<dbReference type="EMBL" id="JANPWB010000011">
    <property type="protein sequence ID" value="KAJ1131080.1"/>
    <property type="molecule type" value="Genomic_DNA"/>
</dbReference>
<protein>
    <submittedName>
        <fullName evidence="2">Uncharacterized protein</fullName>
    </submittedName>
</protein>
<feature type="region of interest" description="Disordered" evidence="1">
    <location>
        <begin position="20"/>
        <end position="44"/>
    </location>
</feature>
<reference evidence="2" key="1">
    <citation type="journal article" date="2022" name="bioRxiv">
        <title>Sequencing and chromosome-scale assembly of the giantPleurodeles waltlgenome.</title>
        <authorList>
            <person name="Brown T."/>
            <person name="Elewa A."/>
            <person name="Iarovenko S."/>
            <person name="Subramanian E."/>
            <person name="Araus A.J."/>
            <person name="Petzold A."/>
            <person name="Susuki M."/>
            <person name="Suzuki K.-i.T."/>
            <person name="Hayashi T."/>
            <person name="Toyoda A."/>
            <person name="Oliveira C."/>
            <person name="Osipova E."/>
            <person name="Leigh N.D."/>
            <person name="Simon A."/>
            <person name="Yun M.H."/>
        </authorList>
    </citation>
    <scope>NUCLEOTIDE SEQUENCE</scope>
    <source>
        <strain evidence="2">20211129_DDA</strain>
        <tissue evidence="2">Liver</tissue>
    </source>
</reference>
<comment type="caution">
    <text evidence="2">The sequence shown here is derived from an EMBL/GenBank/DDBJ whole genome shotgun (WGS) entry which is preliminary data.</text>
</comment>
<dbReference type="Proteomes" id="UP001066276">
    <property type="component" value="Chromosome 7"/>
</dbReference>